<reference evidence="2" key="1">
    <citation type="journal article" date="2019" name="Int. J. Syst. Evol. Microbiol.">
        <title>The Global Catalogue of Microorganisms (GCM) 10K type strain sequencing project: providing services to taxonomists for standard genome sequencing and annotation.</title>
        <authorList>
            <consortium name="The Broad Institute Genomics Platform"/>
            <consortium name="The Broad Institute Genome Sequencing Center for Infectious Disease"/>
            <person name="Wu L."/>
            <person name="Ma J."/>
        </authorList>
    </citation>
    <scope>NUCLEOTIDE SEQUENCE [LARGE SCALE GENOMIC DNA]</scope>
    <source>
        <strain evidence="2">JCM 17459</strain>
    </source>
</reference>
<keyword evidence="2" id="KW-1185">Reference proteome</keyword>
<dbReference type="SUPFAM" id="SSF52968">
    <property type="entry name" value="B12-dependent dehydatase associated subunit"/>
    <property type="match status" value="1"/>
</dbReference>
<dbReference type="InterPro" id="IPR003208">
    <property type="entry name" value="Dehydtase/Dehydtase_re"/>
</dbReference>
<evidence type="ECO:0000313" key="1">
    <source>
        <dbReference type="EMBL" id="GAA3512627.1"/>
    </source>
</evidence>
<dbReference type="Proteomes" id="UP001499841">
    <property type="component" value="Unassembled WGS sequence"/>
</dbReference>
<evidence type="ECO:0000313" key="2">
    <source>
        <dbReference type="Proteomes" id="UP001499841"/>
    </source>
</evidence>
<proteinExistence type="predicted"/>
<dbReference type="EMBL" id="BAABBA010000039">
    <property type="protein sequence ID" value="GAA3512627.1"/>
    <property type="molecule type" value="Genomic_DNA"/>
</dbReference>
<gene>
    <name evidence="1" type="ORF">GCM10022262_40760</name>
</gene>
<protein>
    <submittedName>
        <fullName evidence="1">Glycerol dehydratase reactivase beta/small subunit family protein</fullName>
    </submittedName>
</protein>
<sequence length="124" mass="13192">MTKPTPPAIALHVHLDVPETALTSLLLGMEEEGVPAEVTRRDELNPLALAHAASLESRLGIGVGVALDYAVVTTEKLPEGRPYIAEWLGVSDRIVGSNAARIVKRIPLRATTREGNQHASLGAD</sequence>
<organism evidence="1 2">
    <name type="scientific">Georgenia daeguensis</name>
    <dbReference type="NCBI Taxonomy" id="908355"/>
    <lineage>
        <taxon>Bacteria</taxon>
        <taxon>Bacillati</taxon>
        <taxon>Actinomycetota</taxon>
        <taxon>Actinomycetes</taxon>
        <taxon>Micrococcales</taxon>
        <taxon>Bogoriellaceae</taxon>
        <taxon>Georgenia</taxon>
    </lineage>
</organism>
<dbReference type="RefSeq" id="WP_345045351.1">
    <property type="nucleotide sequence ID" value="NZ_BAABBA010000039.1"/>
</dbReference>
<name>A0ABP6UMW9_9MICO</name>
<comment type="caution">
    <text evidence="1">The sequence shown here is derived from an EMBL/GenBank/DDBJ whole genome shotgun (WGS) entry which is preliminary data.</text>
</comment>
<accession>A0ABP6UMW9</accession>
<dbReference type="Pfam" id="PF02288">
    <property type="entry name" value="Dehydratase_MU"/>
    <property type="match status" value="1"/>
</dbReference>
<dbReference type="Gene3D" id="3.40.50.10150">
    <property type="entry name" value="B12-dependent dehydatase associated subunit"/>
    <property type="match status" value="1"/>
</dbReference>
<dbReference type="InterPro" id="IPR010254">
    <property type="entry name" value="B12-dep_deHydtase_bsu"/>
</dbReference>